<dbReference type="Pfam" id="PF07690">
    <property type="entry name" value="MFS_1"/>
    <property type="match status" value="1"/>
</dbReference>
<protein>
    <submittedName>
        <fullName evidence="8">MFS transporter</fullName>
    </submittedName>
</protein>
<evidence type="ECO:0000313" key="8">
    <source>
        <dbReference type="EMBL" id="MBA3924849.1"/>
    </source>
</evidence>
<dbReference type="SUPFAM" id="SSF103473">
    <property type="entry name" value="MFS general substrate transporter"/>
    <property type="match status" value="1"/>
</dbReference>
<keyword evidence="9" id="KW-1185">Reference proteome</keyword>
<gene>
    <name evidence="8" type="ORF">HPK16_00735</name>
</gene>
<feature type="domain" description="Major facilitator superfamily (MFS) profile" evidence="7">
    <location>
        <begin position="38"/>
        <end position="422"/>
    </location>
</feature>
<dbReference type="Gene3D" id="1.20.1250.20">
    <property type="entry name" value="MFS general substrate transporter like domains"/>
    <property type="match status" value="1"/>
</dbReference>
<dbReference type="InterPro" id="IPR036259">
    <property type="entry name" value="MFS_trans_sf"/>
</dbReference>
<feature type="transmembrane region" description="Helical" evidence="6">
    <location>
        <begin position="278"/>
        <end position="298"/>
    </location>
</feature>
<comment type="caution">
    <text evidence="8">The sequence shown here is derived from an EMBL/GenBank/DDBJ whole genome shotgun (WGS) entry which is preliminary data.</text>
</comment>
<organism evidence="8 9">
    <name type="scientific">Listeria rustica</name>
    <dbReference type="NCBI Taxonomy" id="2713503"/>
    <lineage>
        <taxon>Bacteria</taxon>
        <taxon>Bacillati</taxon>
        <taxon>Bacillota</taxon>
        <taxon>Bacilli</taxon>
        <taxon>Bacillales</taxon>
        <taxon>Listeriaceae</taxon>
        <taxon>Listeria</taxon>
    </lineage>
</organism>
<evidence type="ECO:0000256" key="4">
    <source>
        <dbReference type="ARBA" id="ARBA00022989"/>
    </source>
</evidence>
<feature type="transmembrane region" description="Helical" evidence="6">
    <location>
        <begin position="396"/>
        <end position="417"/>
    </location>
</feature>
<proteinExistence type="predicted"/>
<evidence type="ECO:0000313" key="9">
    <source>
        <dbReference type="Proteomes" id="UP000548787"/>
    </source>
</evidence>
<evidence type="ECO:0000256" key="3">
    <source>
        <dbReference type="ARBA" id="ARBA00022692"/>
    </source>
</evidence>
<dbReference type="PANTHER" id="PTHR23523">
    <property type="match status" value="1"/>
</dbReference>
<keyword evidence="2" id="KW-0813">Transport</keyword>
<dbReference type="InterPro" id="IPR020846">
    <property type="entry name" value="MFS_dom"/>
</dbReference>
<dbReference type="PROSITE" id="PS50850">
    <property type="entry name" value="MFS"/>
    <property type="match status" value="1"/>
</dbReference>
<dbReference type="InterPro" id="IPR011701">
    <property type="entry name" value="MFS"/>
</dbReference>
<accession>A0A7W1T3M7</accession>
<dbReference type="EMBL" id="JABJVM010000001">
    <property type="protein sequence ID" value="MBA3924849.1"/>
    <property type="molecule type" value="Genomic_DNA"/>
</dbReference>
<feature type="transmembrane region" description="Helical" evidence="6">
    <location>
        <begin position="331"/>
        <end position="354"/>
    </location>
</feature>
<dbReference type="InterPro" id="IPR052524">
    <property type="entry name" value="MFS_Cyanate_Porter"/>
</dbReference>
<feature type="transmembrane region" description="Helical" evidence="6">
    <location>
        <begin position="307"/>
        <end position="325"/>
    </location>
</feature>
<keyword evidence="3 6" id="KW-0812">Transmembrane</keyword>
<keyword evidence="5 6" id="KW-0472">Membrane</keyword>
<feature type="transmembrane region" description="Helical" evidence="6">
    <location>
        <begin position="128"/>
        <end position="149"/>
    </location>
</feature>
<feature type="transmembrane region" description="Helical" evidence="6">
    <location>
        <begin position="194"/>
        <end position="213"/>
    </location>
</feature>
<evidence type="ECO:0000256" key="6">
    <source>
        <dbReference type="SAM" id="Phobius"/>
    </source>
</evidence>
<dbReference type="PANTHER" id="PTHR23523:SF2">
    <property type="entry name" value="2-NITROIMIDAZOLE TRANSPORTER"/>
    <property type="match status" value="1"/>
</dbReference>
<dbReference type="GO" id="GO:0022857">
    <property type="term" value="F:transmembrane transporter activity"/>
    <property type="evidence" value="ECO:0007669"/>
    <property type="project" value="InterPro"/>
</dbReference>
<dbReference type="AlphaFoldDB" id="A0A7W1T3M7"/>
<name>A0A7W1T3M7_9LIST</name>
<evidence type="ECO:0000259" key="7">
    <source>
        <dbReference type="PROSITE" id="PS50850"/>
    </source>
</evidence>
<sequence length="426" mass="46305">MRPRLCIVLICIFRILNKLCYQRKESETMDEERRKRRSRILLIVGILLVAANLRAPITALSPLLSYVRVDLPLSNTMTGFLTTLPLLAFAGLSPFVSKLARRWGMEFIVFFAACLMVVGSLIRPFGGIPLLLFGTFLIGLAIAVGNVLLPSLIKKEFPFKMGLMTGMYSISMNVCAMLASGISVPIAVNSGFGWRGALVVWSGFAIIALLMWLPQLKYNQKSLPLSVAQKPRQSIWSSPLAWKITLFMGMQSTLFYVMVAWLPSILISQGMASTQAGFMLSLFQLGIIPFTFIVPIIASNMKSQRPIVIMMTVLLLAGTTGLIFGAGDAWIVGPSVFMMGVASGTAFSVCMMFFSLRTSTATEAADLSGMAQSIGYLLAAAGPTLFGALHDMTDSYTVPLTIIVVAALLLFITGMDAGRDKKVFGK</sequence>
<keyword evidence="4 6" id="KW-1133">Transmembrane helix</keyword>
<dbReference type="GO" id="GO:0005886">
    <property type="term" value="C:plasma membrane"/>
    <property type="evidence" value="ECO:0007669"/>
    <property type="project" value="UniProtKB-SubCell"/>
</dbReference>
<feature type="transmembrane region" description="Helical" evidence="6">
    <location>
        <begin position="77"/>
        <end position="96"/>
    </location>
</feature>
<comment type="subcellular location">
    <subcellularLocation>
        <location evidence="1">Cell membrane</location>
        <topology evidence="1">Multi-pass membrane protein</topology>
    </subcellularLocation>
</comment>
<feature type="transmembrane region" description="Helical" evidence="6">
    <location>
        <begin position="170"/>
        <end position="188"/>
    </location>
</feature>
<dbReference type="Proteomes" id="UP000548787">
    <property type="component" value="Unassembled WGS sequence"/>
</dbReference>
<feature type="transmembrane region" description="Helical" evidence="6">
    <location>
        <begin position="103"/>
        <end position="122"/>
    </location>
</feature>
<evidence type="ECO:0000256" key="2">
    <source>
        <dbReference type="ARBA" id="ARBA00022448"/>
    </source>
</evidence>
<evidence type="ECO:0000256" key="5">
    <source>
        <dbReference type="ARBA" id="ARBA00023136"/>
    </source>
</evidence>
<feature type="transmembrane region" description="Helical" evidence="6">
    <location>
        <begin position="40"/>
        <end position="57"/>
    </location>
</feature>
<dbReference type="CDD" id="cd17339">
    <property type="entry name" value="MFS_NIMT_CynX_like"/>
    <property type="match status" value="1"/>
</dbReference>
<reference evidence="8 9" key="1">
    <citation type="submission" date="2020-08" db="EMBL/GenBank/DDBJ databases">
        <title>Listeria ohnekaius sp. nov. and Listeria portnoyii sp. nov. isolated from non-agricultural and natural environments.</title>
        <authorList>
            <person name="Weller D."/>
            <person name="Belias A.M."/>
            <person name="Liao J."/>
            <person name="Guo S."/>
            <person name="Orsi R.H."/>
            <person name="Wiedmann M."/>
        </authorList>
    </citation>
    <scope>NUCLEOTIDE SEQUENCE [LARGE SCALE GENOMIC DNA]</scope>
    <source>
        <strain evidence="8 9">FSL W9-0585</strain>
    </source>
</reference>
<feature type="transmembrane region" description="Helical" evidence="6">
    <location>
        <begin position="374"/>
        <end position="390"/>
    </location>
</feature>
<evidence type="ECO:0000256" key="1">
    <source>
        <dbReference type="ARBA" id="ARBA00004651"/>
    </source>
</evidence>